<accession>A0ACC1HU63</accession>
<gene>
    <name evidence="1" type="ORF">EV182_002529</name>
</gene>
<evidence type="ECO:0000313" key="1">
    <source>
        <dbReference type="EMBL" id="KAJ1679201.1"/>
    </source>
</evidence>
<evidence type="ECO:0000313" key="2">
    <source>
        <dbReference type="Proteomes" id="UP001145114"/>
    </source>
</evidence>
<organism evidence="1 2">
    <name type="scientific">Spiromyces aspiralis</name>
    <dbReference type="NCBI Taxonomy" id="68401"/>
    <lineage>
        <taxon>Eukaryota</taxon>
        <taxon>Fungi</taxon>
        <taxon>Fungi incertae sedis</taxon>
        <taxon>Zoopagomycota</taxon>
        <taxon>Kickxellomycotina</taxon>
        <taxon>Kickxellomycetes</taxon>
        <taxon>Kickxellales</taxon>
        <taxon>Kickxellaceae</taxon>
        <taxon>Spiromyces</taxon>
    </lineage>
</organism>
<name>A0ACC1HU63_9FUNG</name>
<proteinExistence type="predicted"/>
<reference evidence="1" key="1">
    <citation type="submission" date="2022-06" db="EMBL/GenBank/DDBJ databases">
        <title>Phylogenomic reconstructions and comparative analyses of Kickxellomycotina fungi.</title>
        <authorList>
            <person name="Reynolds N.K."/>
            <person name="Stajich J.E."/>
            <person name="Barry K."/>
            <person name="Grigoriev I.V."/>
            <person name="Crous P."/>
            <person name="Smith M.E."/>
        </authorList>
    </citation>
    <scope>NUCLEOTIDE SEQUENCE</scope>
    <source>
        <strain evidence="1">RSA 2271</strain>
    </source>
</reference>
<feature type="non-terminal residue" evidence="1">
    <location>
        <position position="829"/>
    </location>
</feature>
<keyword evidence="2" id="KW-1185">Reference proteome</keyword>
<protein>
    <submittedName>
        <fullName evidence="1">Uncharacterized protein</fullName>
    </submittedName>
</protein>
<dbReference type="Proteomes" id="UP001145114">
    <property type="component" value="Unassembled WGS sequence"/>
</dbReference>
<comment type="caution">
    <text evidence="1">The sequence shown here is derived from an EMBL/GenBank/DDBJ whole genome shotgun (WGS) entry which is preliminary data.</text>
</comment>
<sequence length="829" mass="93849">MSADIRRGQDTIVYYRSKKNGLSKVVRESNSRLADSGLQLLQHNFPYIAIPDVSVTSRYIEVFEHFKINNLVFCHTLLSALDLRDRTRTKANLRRIAADHQRHSVVFPNDVFKDTVIERMPGESLWYQAHLSCQPNIPRIFLITTDERYPDWQRLSGSHQPPVLTLHSFLREYHPNLITYYFSLRDSAANLALDITLASPAEFAKRKVGAKANSNYQEYLPKHEIEHGLVSGALVQGVLKVLESKHMGHSKAIVSREAQGKPDILVIGSANRNRTVNGDIVVVRIIEKLEVEALLPRATATKADVSAVTAIAELETTVYSDGLEASSTEELDVKDAEDEFDVGEVVESAAIAGITSKDQEPLTTQKGEEIVYGRVVGVTQRSWRPVVATIKPDAFKASTYMAVPLDRKFPIIRIHYVNIDAIINDRIVVAIDEWPIDSQYPNGHFVRSLGPINELDTEINAILVEHNIAVSQSSLNFSEKCHREIPAYDPGHPWAPDPNEVSLRRDLRSKIIFSIDPKGSKDIDDALSMVDLGNGQYELGVHIADPTYFLPLGSYTDLEARSRGTTIYLSDRRFNMIPTALSEHNCSLRGGTDRYAVSVMWTLDHDFNVVDVWFGRSVIHSTFEMYYEQAQALLDGKSGINNLPTELEATLREPIRLLARAMRSIRERRRDKGALELESSEVRFQVDPETQWIQDIVPKQSLEIHKIVEEAMIMANSYVAERIWQAYSQSAVLRHHPHPNLERFRRLGFTIDCSSNKALNKSLSVINEQIGDKDPDFVFLLKSMSTLAMSEAQYIATGDYAKEQFHHYGLALEFYTHFTSPIRRYSDMM</sequence>
<dbReference type="EMBL" id="JAMZIH010000534">
    <property type="protein sequence ID" value="KAJ1679201.1"/>
    <property type="molecule type" value="Genomic_DNA"/>
</dbReference>